<sequence length="434" mass="46786">MSDTTAVKAAPRRERPLARTVVTAMIGQALEWYDFYLYGTAAVLVFGQAFFPISHNPLIGIIASFGGFTLGFVARPVGAILCGHLGDRIGRKKVLTLTLFTMGVATFLMGVLPTYQTIGLAAPILLVLLRIMQGLAAGGETTGSVLMIAESAGSERRAFFSSFSPAGAALGFLLSSAAFLLAQSLPHDDFMAWGWRLPFLASFLIVLLGVYMRLKLAETAEFQKAATTGKTVRAPLLEVFRHHPKPFLQVMGLRLGEGSASYMLLVFSLVYGRYLHISNSVMLAIMTGAMALLIPSILFFGNLSDRLGRRTIYRFGSIGIIVVAFPFFWLMRTTEPWAIALGFFLAIVVVYGALQGSQPALFSELFPSASVRYSGLGTARELASVIGGGIAPGVATALLSYYQSIWPVAIYLAGMGLITTITIFLTPETHPAKR</sequence>
<evidence type="ECO:0000256" key="7">
    <source>
        <dbReference type="SAM" id="Phobius"/>
    </source>
</evidence>
<organism evidence="9 12">
    <name type="scientific">Paraburkholderia rhynchosiae</name>
    <dbReference type="NCBI Taxonomy" id="487049"/>
    <lineage>
        <taxon>Bacteria</taxon>
        <taxon>Pseudomonadati</taxon>
        <taxon>Pseudomonadota</taxon>
        <taxon>Betaproteobacteria</taxon>
        <taxon>Burkholderiales</taxon>
        <taxon>Burkholderiaceae</taxon>
        <taxon>Paraburkholderia</taxon>
    </lineage>
</organism>
<keyword evidence="5 7" id="KW-1133">Transmembrane helix</keyword>
<accession>A0A2N7VMA0</accession>
<comment type="subcellular location">
    <subcellularLocation>
        <location evidence="1">Cell membrane</location>
        <topology evidence="1">Multi-pass membrane protein</topology>
    </subcellularLocation>
</comment>
<dbReference type="AlphaFoldDB" id="A0A2N7VMA0"/>
<feature type="transmembrane region" description="Helical" evidence="7">
    <location>
        <begin position="280"/>
        <end position="300"/>
    </location>
</feature>
<dbReference type="OrthoDB" id="6766492at2"/>
<dbReference type="EMBL" id="PNXY01000067">
    <property type="protein sequence ID" value="PMS18270.1"/>
    <property type="molecule type" value="Genomic_DNA"/>
</dbReference>
<feature type="transmembrane region" description="Helical" evidence="7">
    <location>
        <begin position="337"/>
        <end position="354"/>
    </location>
</feature>
<evidence type="ECO:0000259" key="8">
    <source>
        <dbReference type="PROSITE" id="PS50850"/>
    </source>
</evidence>
<dbReference type="InterPro" id="IPR036259">
    <property type="entry name" value="MFS_trans_sf"/>
</dbReference>
<evidence type="ECO:0000256" key="6">
    <source>
        <dbReference type="ARBA" id="ARBA00023136"/>
    </source>
</evidence>
<feature type="transmembrane region" description="Helical" evidence="7">
    <location>
        <begin position="312"/>
        <end position="331"/>
    </location>
</feature>
<evidence type="ECO:0000256" key="3">
    <source>
        <dbReference type="ARBA" id="ARBA00022475"/>
    </source>
</evidence>
<dbReference type="InterPro" id="IPR020846">
    <property type="entry name" value="MFS_dom"/>
</dbReference>
<reference evidence="10 11" key="1">
    <citation type="submission" date="2018-01" db="EMBL/GenBank/DDBJ databases">
        <title>Whole genome analyses suggest that Burkholderia sensu lato contains two further novel genera in the rhizoxinica-symbiotica group Mycetohabitans gen. nov., and Trinickia gen. nov.: implications for the evolution of diazotrophy and nodulation in the Burkholderiaceae.</title>
        <authorList>
            <person name="Estrada-de los Santos P."/>
            <person name="Palmer M."/>
            <person name="Chavez-Ramirez B."/>
            <person name="Beukes C."/>
            <person name="Steenkamp E.T."/>
            <person name="Hirsch A.M."/>
            <person name="Manyaka P."/>
            <person name="Maluk M."/>
            <person name="Lafos M."/>
            <person name="Crook M."/>
            <person name="Gross E."/>
            <person name="Simon M.F."/>
            <person name="Bueno dos Reis Junior F."/>
            <person name="Poole P.S."/>
            <person name="Venter S.N."/>
            <person name="James E.K."/>
        </authorList>
    </citation>
    <scope>NUCLEOTIDE SEQUENCE [LARGE SCALE GENOMIC DNA]</scope>
    <source>
        <strain evidence="10 11">WSM 3937</strain>
    </source>
</reference>
<dbReference type="PANTHER" id="PTHR43045">
    <property type="entry name" value="SHIKIMATE TRANSPORTER"/>
    <property type="match status" value="1"/>
</dbReference>
<evidence type="ECO:0000256" key="2">
    <source>
        <dbReference type="ARBA" id="ARBA00022448"/>
    </source>
</evidence>
<dbReference type="GO" id="GO:0005886">
    <property type="term" value="C:plasma membrane"/>
    <property type="evidence" value="ECO:0007669"/>
    <property type="project" value="UniProtKB-SubCell"/>
</dbReference>
<feature type="domain" description="Major facilitator superfamily (MFS) profile" evidence="8">
    <location>
        <begin position="20"/>
        <end position="430"/>
    </location>
</feature>
<evidence type="ECO:0000256" key="4">
    <source>
        <dbReference type="ARBA" id="ARBA00022692"/>
    </source>
</evidence>
<evidence type="ECO:0000313" key="9">
    <source>
        <dbReference type="EMBL" id="CAB3744088.1"/>
    </source>
</evidence>
<keyword evidence="6 7" id="KW-0472">Membrane</keyword>
<dbReference type="InterPro" id="IPR011701">
    <property type="entry name" value="MFS"/>
</dbReference>
<proteinExistence type="predicted"/>
<feature type="transmembrane region" description="Helical" evidence="7">
    <location>
        <begin position="408"/>
        <end position="426"/>
    </location>
</feature>
<evidence type="ECO:0000256" key="5">
    <source>
        <dbReference type="ARBA" id="ARBA00022989"/>
    </source>
</evidence>
<feature type="transmembrane region" description="Helical" evidence="7">
    <location>
        <begin position="255"/>
        <end position="274"/>
    </location>
</feature>
<dbReference type="PANTHER" id="PTHR43045:SF1">
    <property type="entry name" value="SHIKIMATE TRANSPORTER"/>
    <property type="match status" value="1"/>
</dbReference>
<protein>
    <submittedName>
        <fullName evidence="9">Fosfomycin resistance protein AbaF</fullName>
    </submittedName>
    <submittedName>
        <fullName evidence="10">MFS transporter</fullName>
    </submittedName>
</protein>
<evidence type="ECO:0000256" key="1">
    <source>
        <dbReference type="ARBA" id="ARBA00004651"/>
    </source>
</evidence>
<feature type="transmembrane region" description="Helical" evidence="7">
    <location>
        <begin position="382"/>
        <end position="402"/>
    </location>
</feature>
<reference evidence="9 12" key="2">
    <citation type="submission" date="2020-04" db="EMBL/GenBank/DDBJ databases">
        <authorList>
            <person name="De Canck E."/>
        </authorList>
    </citation>
    <scope>NUCLEOTIDE SEQUENCE [LARGE SCALE GENOMIC DNA]</scope>
    <source>
        <strain evidence="9 12">LMG 27174</strain>
    </source>
</reference>
<keyword evidence="2" id="KW-0813">Transport</keyword>
<dbReference type="Proteomes" id="UP000494205">
    <property type="component" value="Unassembled WGS sequence"/>
</dbReference>
<gene>
    <name evidence="9" type="primary">abaF_6</name>
    <name evidence="10" type="ORF">C0Z16_36105</name>
    <name evidence="9" type="ORF">LMG27174_07104</name>
</gene>
<evidence type="ECO:0000313" key="11">
    <source>
        <dbReference type="Proteomes" id="UP000235659"/>
    </source>
</evidence>
<feature type="transmembrane region" description="Helical" evidence="7">
    <location>
        <begin position="193"/>
        <end position="214"/>
    </location>
</feature>
<dbReference type="CDD" id="cd17369">
    <property type="entry name" value="MFS_ShiA_like"/>
    <property type="match status" value="1"/>
</dbReference>
<keyword evidence="3" id="KW-1003">Cell membrane</keyword>
<dbReference type="PROSITE" id="PS50850">
    <property type="entry name" value="MFS"/>
    <property type="match status" value="1"/>
</dbReference>
<evidence type="ECO:0000313" key="12">
    <source>
        <dbReference type="Proteomes" id="UP000494205"/>
    </source>
</evidence>
<dbReference type="GO" id="GO:0022857">
    <property type="term" value="F:transmembrane transporter activity"/>
    <property type="evidence" value="ECO:0007669"/>
    <property type="project" value="InterPro"/>
</dbReference>
<dbReference type="EMBL" id="CADIJZ010000065">
    <property type="protein sequence ID" value="CAB3744088.1"/>
    <property type="molecule type" value="Genomic_DNA"/>
</dbReference>
<dbReference type="RefSeq" id="WP_102636731.1">
    <property type="nucleotide sequence ID" value="NZ_CADIJZ010000065.1"/>
</dbReference>
<evidence type="ECO:0000313" key="10">
    <source>
        <dbReference type="EMBL" id="PMS18270.1"/>
    </source>
</evidence>
<feature type="transmembrane region" description="Helical" evidence="7">
    <location>
        <begin position="35"/>
        <end position="53"/>
    </location>
</feature>
<name>A0A2N7VMA0_9BURK</name>
<keyword evidence="11" id="KW-1185">Reference proteome</keyword>
<feature type="transmembrane region" description="Helical" evidence="7">
    <location>
        <begin position="118"/>
        <end position="137"/>
    </location>
</feature>
<feature type="transmembrane region" description="Helical" evidence="7">
    <location>
        <begin position="94"/>
        <end position="112"/>
    </location>
</feature>
<feature type="transmembrane region" description="Helical" evidence="7">
    <location>
        <begin position="59"/>
        <end position="82"/>
    </location>
</feature>
<dbReference type="SUPFAM" id="SSF103473">
    <property type="entry name" value="MFS general substrate transporter"/>
    <property type="match status" value="1"/>
</dbReference>
<keyword evidence="4 7" id="KW-0812">Transmembrane</keyword>
<dbReference type="Pfam" id="PF07690">
    <property type="entry name" value="MFS_1"/>
    <property type="match status" value="1"/>
</dbReference>
<feature type="transmembrane region" description="Helical" evidence="7">
    <location>
        <begin position="158"/>
        <end position="181"/>
    </location>
</feature>
<dbReference type="Gene3D" id="1.20.1250.20">
    <property type="entry name" value="MFS general substrate transporter like domains"/>
    <property type="match status" value="2"/>
</dbReference>
<dbReference type="Proteomes" id="UP000235659">
    <property type="component" value="Unassembled WGS sequence"/>
</dbReference>